<feature type="transmembrane region" description="Helical" evidence="6">
    <location>
        <begin position="471"/>
        <end position="492"/>
    </location>
</feature>
<sequence>MRNAAAWALAVGGVVMGYLAPPVWQPLSSDYYLATLLMMPGYIAAPIIAIVVATVVGVLRAAHLATRRAELASLRALGQSRRSLIGAEALRGLAAGATWGGAALLLGSIVGQLRVGFGEGYPDIYGLSALAWFWVGLAGGAALGWALAASWATHRPAVDDATGVAGSAMRRTPRWVWWAIALVLVALALEALPMMSNLSGWRVGVVVVVAMLGMYVALPALLLRWGSAVGVRLVARVARVMSRRADPASARGLAADALVRPAPLRAAAIGAIGLVVAVATGVSIPVNGTAERNVLAEQLVPDATVATMPMLEPLSEWTDRIVATDWAPALDPRIVAELSADERLIAVPAAVARDVFALEVDALDAVDPRGLRPMHLDDAVLIGGSKTELAIGGVEAEVVWPAVSAPFAAVERGWAERTYGEAPDAALLIYGADDSADVESILAEHDLGDAIVSERIGDNGGGTTRIDARGLVSVAGPFLLGAVAIVVVLAAATQRLRAREHATLVALGAQAGTMRGAAALEAGAVTAVGAALGLVSGTVLGSLFSLLSVGDAGGLGIRLWNIGFDLAQAPWGALIGLAVLASGLAAGLAALIRVRAESLSPAAQLREAEKEGVA</sequence>
<reference evidence="9" key="1">
    <citation type="submission" date="2016-10" db="EMBL/GenBank/DDBJ databases">
        <authorList>
            <person name="Varghese N."/>
        </authorList>
    </citation>
    <scope>NUCLEOTIDE SEQUENCE [LARGE SCALE GENOMIC DNA]</scope>
    <source>
        <strain evidence="9">DSM 24868</strain>
    </source>
</reference>
<dbReference type="Pfam" id="PF02687">
    <property type="entry name" value="FtsX"/>
    <property type="match status" value="1"/>
</dbReference>
<dbReference type="RefSeq" id="WP_042215764.1">
    <property type="nucleotide sequence ID" value="NZ_BBLU01000014.1"/>
</dbReference>
<organism evidence="8 9">
    <name type="scientific">Demequina mangrovi</name>
    <dbReference type="NCBI Taxonomy" id="1043493"/>
    <lineage>
        <taxon>Bacteria</taxon>
        <taxon>Bacillati</taxon>
        <taxon>Actinomycetota</taxon>
        <taxon>Actinomycetes</taxon>
        <taxon>Micrococcales</taxon>
        <taxon>Demequinaceae</taxon>
        <taxon>Demequina</taxon>
    </lineage>
</organism>
<evidence type="ECO:0000313" key="9">
    <source>
        <dbReference type="Proteomes" id="UP000183315"/>
    </source>
</evidence>
<feature type="transmembrane region" description="Helical" evidence="6">
    <location>
        <begin position="175"/>
        <end position="195"/>
    </location>
</feature>
<gene>
    <name evidence="8" type="ORF">SAMN05421637_2439</name>
</gene>
<dbReference type="GO" id="GO:0005886">
    <property type="term" value="C:plasma membrane"/>
    <property type="evidence" value="ECO:0007669"/>
    <property type="project" value="UniProtKB-SubCell"/>
</dbReference>
<dbReference type="EMBL" id="FNZI01000006">
    <property type="protein sequence ID" value="SEJ62181.1"/>
    <property type="molecule type" value="Genomic_DNA"/>
</dbReference>
<feature type="transmembrane region" description="Helical" evidence="6">
    <location>
        <begin position="569"/>
        <end position="592"/>
    </location>
</feature>
<evidence type="ECO:0000256" key="4">
    <source>
        <dbReference type="ARBA" id="ARBA00022989"/>
    </source>
</evidence>
<dbReference type="AlphaFoldDB" id="A0A1H7A9C1"/>
<evidence type="ECO:0000256" key="1">
    <source>
        <dbReference type="ARBA" id="ARBA00004651"/>
    </source>
</evidence>
<keyword evidence="5 6" id="KW-0472">Membrane</keyword>
<evidence type="ECO:0000256" key="5">
    <source>
        <dbReference type="ARBA" id="ARBA00023136"/>
    </source>
</evidence>
<protein>
    <submittedName>
        <fullName evidence="8">FtsX-like permease family protein</fullName>
    </submittedName>
</protein>
<dbReference type="STRING" id="1043493.SAMN05421637_2439"/>
<keyword evidence="3 6" id="KW-0812">Transmembrane</keyword>
<keyword evidence="4 6" id="KW-1133">Transmembrane helix</keyword>
<evidence type="ECO:0000256" key="3">
    <source>
        <dbReference type="ARBA" id="ARBA00022692"/>
    </source>
</evidence>
<feature type="transmembrane region" description="Helical" evidence="6">
    <location>
        <begin position="524"/>
        <end position="549"/>
    </location>
</feature>
<proteinExistence type="predicted"/>
<evidence type="ECO:0000256" key="6">
    <source>
        <dbReference type="SAM" id="Phobius"/>
    </source>
</evidence>
<feature type="transmembrane region" description="Helical" evidence="6">
    <location>
        <begin position="89"/>
        <end position="111"/>
    </location>
</feature>
<feature type="transmembrane region" description="Helical" evidence="6">
    <location>
        <begin position="266"/>
        <end position="286"/>
    </location>
</feature>
<keyword evidence="9" id="KW-1185">Reference proteome</keyword>
<name>A0A1H7A9C1_9MICO</name>
<feature type="transmembrane region" description="Helical" evidence="6">
    <location>
        <begin position="41"/>
        <end position="59"/>
    </location>
</feature>
<keyword evidence="2" id="KW-1003">Cell membrane</keyword>
<feature type="domain" description="ABC3 transporter permease C-terminal" evidence="7">
    <location>
        <begin position="477"/>
        <end position="595"/>
    </location>
</feature>
<evidence type="ECO:0000313" key="8">
    <source>
        <dbReference type="EMBL" id="SEJ62181.1"/>
    </source>
</evidence>
<evidence type="ECO:0000256" key="2">
    <source>
        <dbReference type="ARBA" id="ARBA00022475"/>
    </source>
</evidence>
<dbReference type="OrthoDB" id="5150394at2"/>
<accession>A0A1H7A9C1</accession>
<dbReference type="Proteomes" id="UP000183315">
    <property type="component" value="Unassembled WGS sequence"/>
</dbReference>
<dbReference type="InterPro" id="IPR003838">
    <property type="entry name" value="ABC3_permease_C"/>
</dbReference>
<feature type="transmembrane region" description="Helical" evidence="6">
    <location>
        <begin position="201"/>
        <end position="223"/>
    </location>
</feature>
<feature type="transmembrane region" description="Helical" evidence="6">
    <location>
        <begin position="131"/>
        <end position="154"/>
    </location>
</feature>
<evidence type="ECO:0000259" key="7">
    <source>
        <dbReference type="Pfam" id="PF02687"/>
    </source>
</evidence>
<comment type="subcellular location">
    <subcellularLocation>
        <location evidence="1">Cell membrane</location>
        <topology evidence="1">Multi-pass membrane protein</topology>
    </subcellularLocation>
</comment>